<dbReference type="GO" id="GO:0016020">
    <property type="term" value="C:membrane"/>
    <property type="evidence" value="ECO:0007669"/>
    <property type="project" value="UniProtKB-SubCell"/>
</dbReference>
<name>A0A6A6RZW2_9PLEO</name>
<dbReference type="InterPro" id="IPR049326">
    <property type="entry name" value="Rhodopsin_dom_fungi"/>
</dbReference>
<organism evidence="8 9">
    <name type="scientific">Massarina eburnea CBS 473.64</name>
    <dbReference type="NCBI Taxonomy" id="1395130"/>
    <lineage>
        <taxon>Eukaryota</taxon>
        <taxon>Fungi</taxon>
        <taxon>Dikarya</taxon>
        <taxon>Ascomycota</taxon>
        <taxon>Pezizomycotina</taxon>
        <taxon>Dothideomycetes</taxon>
        <taxon>Pleosporomycetidae</taxon>
        <taxon>Pleosporales</taxon>
        <taxon>Massarineae</taxon>
        <taxon>Massarinaceae</taxon>
        <taxon>Massarina</taxon>
    </lineage>
</organism>
<keyword evidence="3 6" id="KW-1133">Transmembrane helix</keyword>
<evidence type="ECO:0000256" key="6">
    <source>
        <dbReference type="SAM" id="Phobius"/>
    </source>
</evidence>
<evidence type="ECO:0000259" key="7">
    <source>
        <dbReference type="Pfam" id="PF20684"/>
    </source>
</evidence>
<protein>
    <recommendedName>
        <fullName evidence="7">Rhodopsin domain-containing protein</fullName>
    </recommendedName>
</protein>
<evidence type="ECO:0000256" key="2">
    <source>
        <dbReference type="ARBA" id="ARBA00022692"/>
    </source>
</evidence>
<dbReference type="PANTHER" id="PTHR33048:SF129">
    <property type="entry name" value="INTEGRAL MEMBRANE PROTEIN-RELATED"/>
    <property type="match status" value="1"/>
</dbReference>
<feature type="transmembrane region" description="Helical" evidence="6">
    <location>
        <begin position="126"/>
        <end position="148"/>
    </location>
</feature>
<feature type="transmembrane region" description="Helical" evidence="6">
    <location>
        <begin position="209"/>
        <end position="231"/>
    </location>
</feature>
<evidence type="ECO:0000256" key="1">
    <source>
        <dbReference type="ARBA" id="ARBA00004141"/>
    </source>
</evidence>
<reference evidence="8" key="1">
    <citation type="journal article" date="2020" name="Stud. Mycol.">
        <title>101 Dothideomycetes genomes: a test case for predicting lifestyles and emergence of pathogens.</title>
        <authorList>
            <person name="Haridas S."/>
            <person name="Albert R."/>
            <person name="Binder M."/>
            <person name="Bloem J."/>
            <person name="Labutti K."/>
            <person name="Salamov A."/>
            <person name="Andreopoulos B."/>
            <person name="Baker S."/>
            <person name="Barry K."/>
            <person name="Bills G."/>
            <person name="Bluhm B."/>
            <person name="Cannon C."/>
            <person name="Castanera R."/>
            <person name="Culley D."/>
            <person name="Daum C."/>
            <person name="Ezra D."/>
            <person name="Gonzalez J."/>
            <person name="Henrissat B."/>
            <person name="Kuo A."/>
            <person name="Liang C."/>
            <person name="Lipzen A."/>
            <person name="Lutzoni F."/>
            <person name="Magnuson J."/>
            <person name="Mondo S."/>
            <person name="Nolan M."/>
            <person name="Ohm R."/>
            <person name="Pangilinan J."/>
            <person name="Park H.-J."/>
            <person name="Ramirez L."/>
            <person name="Alfaro M."/>
            <person name="Sun H."/>
            <person name="Tritt A."/>
            <person name="Yoshinaga Y."/>
            <person name="Zwiers L.-H."/>
            <person name="Turgeon B."/>
            <person name="Goodwin S."/>
            <person name="Spatafora J."/>
            <person name="Crous P."/>
            <person name="Grigoriev I."/>
        </authorList>
    </citation>
    <scope>NUCLEOTIDE SEQUENCE</scope>
    <source>
        <strain evidence="8">CBS 473.64</strain>
    </source>
</reference>
<dbReference type="OrthoDB" id="3897607at2759"/>
<dbReference type="Proteomes" id="UP000799753">
    <property type="component" value="Unassembled WGS sequence"/>
</dbReference>
<evidence type="ECO:0000256" key="5">
    <source>
        <dbReference type="ARBA" id="ARBA00038359"/>
    </source>
</evidence>
<comment type="subcellular location">
    <subcellularLocation>
        <location evidence="1">Membrane</location>
        <topology evidence="1">Multi-pass membrane protein</topology>
    </subcellularLocation>
</comment>
<dbReference type="InterPro" id="IPR052337">
    <property type="entry name" value="SAT4-like"/>
</dbReference>
<evidence type="ECO:0000313" key="9">
    <source>
        <dbReference type="Proteomes" id="UP000799753"/>
    </source>
</evidence>
<sequence>MAEIFEDTSTAPTMLGLGISLQIITVGLVGVRIKARLQMGKQLQVHDWAILFAELFSLPQLIFIVDAILNGYGRHAPFVPLPNITKALHSVFIAQVIWYWSATLVKVSVVCLILSLRRTSRAWLNFCYTAIVILLSALAMITATQFLACRPLSVYWDPMVGENVVCWPKEALLSMVVGFSVIQALADVVFSFIPLTFLLHLKQPLRQKIIISILMSLGLMASGTAIARTVIGVQSGGDMFRRNADITLLALLDLHVGIIAATLPTLKVFFEGVLVKLVEGTKSEKTEEDVRTAFCEMGLLDMSHYPGKLGKGQKSVEGDIGLVKIRSER</sequence>
<evidence type="ECO:0000313" key="8">
    <source>
        <dbReference type="EMBL" id="KAF2641119.1"/>
    </source>
</evidence>
<accession>A0A6A6RZW2</accession>
<feature type="domain" description="Rhodopsin" evidence="7">
    <location>
        <begin position="31"/>
        <end position="270"/>
    </location>
</feature>
<keyword evidence="2 6" id="KW-0812">Transmembrane</keyword>
<dbReference type="Pfam" id="PF20684">
    <property type="entry name" value="Fung_rhodopsin"/>
    <property type="match status" value="1"/>
</dbReference>
<feature type="transmembrane region" description="Helical" evidence="6">
    <location>
        <begin position="171"/>
        <end position="197"/>
    </location>
</feature>
<feature type="transmembrane region" description="Helical" evidence="6">
    <location>
        <begin position="92"/>
        <end position="114"/>
    </location>
</feature>
<proteinExistence type="inferred from homology"/>
<dbReference type="EMBL" id="MU006783">
    <property type="protein sequence ID" value="KAF2641119.1"/>
    <property type="molecule type" value="Genomic_DNA"/>
</dbReference>
<feature type="transmembrane region" description="Helical" evidence="6">
    <location>
        <begin position="12"/>
        <end position="31"/>
    </location>
</feature>
<dbReference type="PANTHER" id="PTHR33048">
    <property type="entry name" value="PTH11-LIKE INTEGRAL MEMBRANE PROTEIN (AFU_ORTHOLOGUE AFUA_5G11245)"/>
    <property type="match status" value="1"/>
</dbReference>
<keyword evidence="4 6" id="KW-0472">Membrane</keyword>
<keyword evidence="9" id="KW-1185">Reference proteome</keyword>
<dbReference type="AlphaFoldDB" id="A0A6A6RZW2"/>
<evidence type="ECO:0000256" key="4">
    <source>
        <dbReference type="ARBA" id="ARBA00023136"/>
    </source>
</evidence>
<gene>
    <name evidence="8" type="ORF">P280DRAFT_542225</name>
</gene>
<feature type="transmembrane region" description="Helical" evidence="6">
    <location>
        <begin position="246"/>
        <end position="266"/>
    </location>
</feature>
<comment type="similarity">
    <text evidence="5">Belongs to the SAT4 family.</text>
</comment>
<evidence type="ECO:0000256" key="3">
    <source>
        <dbReference type="ARBA" id="ARBA00022989"/>
    </source>
</evidence>
<feature type="transmembrane region" description="Helical" evidence="6">
    <location>
        <begin position="51"/>
        <end position="72"/>
    </location>
</feature>